<dbReference type="InterPro" id="IPR027417">
    <property type="entry name" value="P-loop_NTPase"/>
</dbReference>
<keyword evidence="1" id="KW-0813">Transport</keyword>
<dbReference type="PANTHER" id="PTHR43776">
    <property type="entry name" value="TRANSPORT ATP-BINDING PROTEIN"/>
    <property type="match status" value="1"/>
</dbReference>
<protein>
    <recommendedName>
        <fullName evidence="4">ABC transporter domain-containing protein</fullName>
    </recommendedName>
</protein>
<keyword evidence="2" id="KW-0547">Nucleotide-binding</keyword>
<proteinExistence type="predicted"/>
<evidence type="ECO:0000259" key="4">
    <source>
        <dbReference type="Pfam" id="PF00005"/>
    </source>
</evidence>
<dbReference type="SUPFAM" id="SSF52540">
    <property type="entry name" value="P-loop containing nucleoside triphosphate hydrolases"/>
    <property type="match status" value="1"/>
</dbReference>
<evidence type="ECO:0000313" key="5">
    <source>
        <dbReference type="EMBL" id="SVA32362.1"/>
    </source>
</evidence>
<sequence length="153" mass="17494">MNNTVLEVKDLRCKFLIKNNFFKSNIYLEAINDVTFDIQKGETLGIVGESGCGKSTLCRTITNLNNKSSGDIKWFNKDLDDYNAKELKSLRKRIQIIFQDPYGSLDPRMNIGNIIKEPVEIFNKDLSSVDKAFKVISVMDKVGLSKDLYNRYP</sequence>
<feature type="domain" description="ABC transporter" evidence="4">
    <location>
        <begin position="32"/>
        <end position="146"/>
    </location>
</feature>
<dbReference type="GO" id="GO:0005524">
    <property type="term" value="F:ATP binding"/>
    <property type="evidence" value="ECO:0007669"/>
    <property type="project" value="UniProtKB-KW"/>
</dbReference>
<evidence type="ECO:0000256" key="2">
    <source>
        <dbReference type="ARBA" id="ARBA00022741"/>
    </source>
</evidence>
<dbReference type="Gene3D" id="3.40.50.300">
    <property type="entry name" value="P-loop containing nucleotide triphosphate hydrolases"/>
    <property type="match status" value="1"/>
</dbReference>
<dbReference type="AlphaFoldDB" id="A0A381UW42"/>
<dbReference type="GO" id="GO:0016887">
    <property type="term" value="F:ATP hydrolysis activity"/>
    <property type="evidence" value="ECO:0007669"/>
    <property type="project" value="InterPro"/>
</dbReference>
<dbReference type="InterPro" id="IPR050319">
    <property type="entry name" value="ABC_transp_ATP-bind"/>
</dbReference>
<evidence type="ECO:0000256" key="3">
    <source>
        <dbReference type="ARBA" id="ARBA00022840"/>
    </source>
</evidence>
<dbReference type="InterPro" id="IPR003439">
    <property type="entry name" value="ABC_transporter-like_ATP-bd"/>
</dbReference>
<accession>A0A381UW42</accession>
<name>A0A381UW42_9ZZZZ</name>
<feature type="non-terminal residue" evidence="5">
    <location>
        <position position="153"/>
    </location>
</feature>
<dbReference type="Pfam" id="PF00005">
    <property type="entry name" value="ABC_tran"/>
    <property type="match status" value="1"/>
</dbReference>
<gene>
    <name evidence="5" type="ORF">METZ01_LOCUS85216</name>
</gene>
<dbReference type="EMBL" id="UINC01007267">
    <property type="protein sequence ID" value="SVA32362.1"/>
    <property type="molecule type" value="Genomic_DNA"/>
</dbReference>
<organism evidence="5">
    <name type="scientific">marine metagenome</name>
    <dbReference type="NCBI Taxonomy" id="408172"/>
    <lineage>
        <taxon>unclassified sequences</taxon>
        <taxon>metagenomes</taxon>
        <taxon>ecological metagenomes</taxon>
    </lineage>
</organism>
<evidence type="ECO:0000256" key="1">
    <source>
        <dbReference type="ARBA" id="ARBA00022448"/>
    </source>
</evidence>
<keyword evidence="3" id="KW-0067">ATP-binding</keyword>
<reference evidence="5" key="1">
    <citation type="submission" date="2018-05" db="EMBL/GenBank/DDBJ databases">
        <authorList>
            <person name="Lanie J.A."/>
            <person name="Ng W.-L."/>
            <person name="Kazmierczak K.M."/>
            <person name="Andrzejewski T.M."/>
            <person name="Davidsen T.M."/>
            <person name="Wayne K.J."/>
            <person name="Tettelin H."/>
            <person name="Glass J.I."/>
            <person name="Rusch D."/>
            <person name="Podicherti R."/>
            <person name="Tsui H.-C.T."/>
            <person name="Winkler M.E."/>
        </authorList>
    </citation>
    <scope>NUCLEOTIDE SEQUENCE</scope>
</reference>